<dbReference type="PANTHER" id="PTHR30055">
    <property type="entry name" value="HTH-TYPE TRANSCRIPTIONAL REGULATOR RUTR"/>
    <property type="match status" value="1"/>
</dbReference>
<dbReference type="GO" id="GO:0046677">
    <property type="term" value="P:response to antibiotic"/>
    <property type="evidence" value="ECO:0007669"/>
    <property type="project" value="InterPro"/>
</dbReference>
<dbReference type="GO" id="GO:0003700">
    <property type="term" value="F:DNA-binding transcription factor activity"/>
    <property type="evidence" value="ECO:0007669"/>
    <property type="project" value="TreeGrafter"/>
</dbReference>
<dbReference type="GO" id="GO:0045892">
    <property type="term" value="P:negative regulation of DNA-templated transcription"/>
    <property type="evidence" value="ECO:0007669"/>
    <property type="project" value="InterPro"/>
</dbReference>
<dbReference type="Gene3D" id="1.10.10.60">
    <property type="entry name" value="Homeodomain-like"/>
    <property type="match status" value="1"/>
</dbReference>
<evidence type="ECO:0000256" key="6">
    <source>
        <dbReference type="PROSITE-ProRule" id="PRU00335"/>
    </source>
</evidence>
<comment type="function">
    <text evidence="1">TetR is the repressor of the tetracycline resistance element; its N-terminal region forms a helix-turn-helix structure and binds DNA. Binding of tetracycline to TetR reduces the repressor affinity for the tetracycline resistance gene (tetA) promoter operator sites.</text>
</comment>
<dbReference type="OrthoDB" id="4541465at2"/>
<reference evidence="8 9" key="1">
    <citation type="submission" date="2018-05" db="EMBL/GenBank/DDBJ databases">
        <title>Genomic Encyclopedia of Type Strains, Phase IV (KMG-IV): sequencing the most valuable type-strain genomes for metagenomic binning, comparative biology and taxonomic classification.</title>
        <authorList>
            <person name="Goeker M."/>
        </authorList>
    </citation>
    <scope>NUCLEOTIDE SEQUENCE [LARGE SCALE GENOMIC DNA]</scope>
    <source>
        <strain evidence="8 9">DSM 14263</strain>
    </source>
</reference>
<dbReference type="SUPFAM" id="SSF46689">
    <property type="entry name" value="Homeodomain-like"/>
    <property type="match status" value="1"/>
</dbReference>
<name>A0A316HZ48_9GAMM</name>
<evidence type="ECO:0000256" key="5">
    <source>
        <dbReference type="ARBA" id="ARBA00023163"/>
    </source>
</evidence>
<dbReference type="Gene3D" id="1.10.357.10">
    <property type="entry name" value="Tetracycline Repressor, domain 2"/>
    <property type="match status" value="1"/>
</dbReference>
<keyword evidence="2" id="KW-0678">Repressor</keyword>
<proteinExistence type="predicted"/>
<dbReference type="InterPro" id="IPR004111">
    <property type="entry name" value="Repressor_TetR_C"/>
</dbReference>
<organism evidence="8 9">
    <name type="scientific">Fulvimonas soli</name>
    <dbReference type="NCBI Taxonomy" id="155197"/>
    <lineage>
        <taxon>Bacteria</taxon>
        <taxon>Pseudomonadati</taxon>
        <taxon>Pseudomonadota</taxon>
        <taxon>Gammaproteobacteria</taxon>
        <taxon>Lysobacterales</taxon>
        <taxon>Rhodanobacteraceae</taxon>
        <taxon>Fulvimonas</taxon>
    </lineage>
</organism>
<dbReference type="SUPFAM" id="SSF48498">
    <property type="entry name" value="Tetracyclin repressor-like, C-terminal domain"/>
    <property type="match status" value="1"/>
</dbReference>
<dbReference type="InterPro" id="IPR036271">
    <property type="entry name" value="Tet_transcr_reg_TetR-rel_C_sf"/>
</dbReference>
<evidence type="ECO:0000256" key="3">
    <source>
        <dbReference type="ARBA" id="ARBA00023015"/>
    </source>
</evidence>
<accession>A0A316HZ48</accession>
<protein>
    <submittedName>
        <fullName evidence="8">TetR family transcriptional regulator</fullName>
    </submittedName>
</protein>
<dbReference type="InterPro" id="IPR001647">
    <property type="entry name" value="HTH_TetR"/>
</dbReference>
<dbReference type="RefSeq" id="WP_109724125.1">
    <property type="nucleotide sequence ID" value="NZ_MSZV01000052.1"/>
</dbReference>
<dbReference type="PANTHER" id="PTHR30055:SF151">
    <property type="entry name" value="TRANSCRIPTIONAL REGULATORY PROTEIN"/>
    <property type="match status" value="1"/>
</dbReference>
<sequence length="213" mass="23062">MKVAREPAVEAGLRLLNELGLEGLTLRGIAAALGVKAPSLYWHFKSKQDLVDAMATRVLAGVADELADERASSWQDHCLRFGAALRGALLRYRDGARMVGGSHLGDTRLYEPMERILQVFRDAGIAPAEAALCLGTLYSYVIGFVLEEQAVVAPTGERDPRYAPEVRAARMDPARFPLSRSIGAVLFDGYDARFGQGLRMIVDGFAARTAAPA</sequence>
<evidence type="ECO:0000313" key="9">
    <source>
        <dbReference type="Proteomes" id="UP000245812"/>
    </source>
</evidence>
<keyword evidence="9" id="KW-1185">Reference proteome</keyword>
<feature type="DNA-binding region" description="H-T-H motif" evidence="6">
    <location>
        <begin position="25"/>
        <end position="44"/>
    </location>
</feature>
<gene>
    <name evidence="8" type="ORF">C7456_10943</name>
</gene>
<evidence type="ECO:0000256" key="4">
    <source>
        <dbReference type="ARBA" id="ARBA00023125"/>
    </source>
</evidence>
<dbReference type="GO" id="GO:0000976">
    <property type="term" value="F:transcription cis-regulatory region binding"/>
    <property type="evidence" value="ECO:0007669"/>
    <property type="project" value="TreeGrafter"/>
</dbReference>
<feature type="domain" description="HTH tetR-type" evidence="7">
    <location>
        <begin position="2"/>
        <end position="62"/>
    </location>
</feature>
<evidence type="ECO:0000256" key="2">
    <source>
        <dbReference type="ARBA" id="ARBA00022491"/>
    </source>
</evidence>
<dbReference type="Pfam" id="PF02909">
    <property type="entry name" value="TetR_C_1"/>
    <property type="match status" value="1"/>
</dbReference>
<dbReference type="Proteomes" id="UP000245812">
    <property type="component" value="Unassembled WGS sequence"/>
</dbReference>
<dbReference type="InterPro" id="IPR009057">
    <property type="entry name" value="Homeodomain-like_sf"/>
</dbReference>
<keyword evidence="5" id="KW-0804">Transcription</keyword>
<dbReference type="AlphaFoldDB" id="A0A316HZ48"/>
<dbReference type="InterPro" id="IPR050109">
    <property type="entry name" value="HTH-type_TetR-like_transc_reg"/>
</dbReference>
<keyword evidence="3" id="KW-0805">Transcription regulation</keyword>
<dbReference type="EMBL" id="QGHC01000009">
    <property type="protein sequence ID" value="PWK85269.1"/>
    <property type="molecule type" value="Genomic_DNA"/>
</dbReference>
<dbReference type="PROSITE" id="PS50977">
    <property type="entry name" value="HTH_TETR_2"/>
    <property type="match status" value="1"/>
</dbReference>
<comment type="caution">
    <text evidence="8">The sequence shown here is derived from an EMBL/GenBank/DDBJ whole genome shotgun (WGS) entry which is preliminary data.</text>
</comment>
<dbReference type="Pfam" id="PF00440">
    <property type="entry name" value="TetR_N"/>
    <property type="match status" value="1"/>
</dbReference>
<dbReference type="InterPro" id="IPR003012">
    <property type="entry name" value="Tet_transcr_reg_TetR"/>
</dbReference>
<dbReference type="PRINTS" id="PR00455">
    <property type="entry name" value="HTHTETR"/>
</dbReference>
<dbReference type="PRINTS" id="PR00400">
    <property type="entry name" value="TETREPRESSOR"/>
</dbReference>
<evidence type="ECO:0000256" key="1">
    <source>
        <dbReference type="ARBA" id="ARBA00002856"/>
    </source>
</evidence>
<evidence type="ECO:0000259" key="7">
    <source>
        <dbReference type="PROSITE" id="PS50977"/>
    </source>
</evidence>
<keyword evidence="4 6" id="KW-0238">DNA-binding</keyword>
<evidence type="ECO:0000313" key="8">
    <source>
        <dbReference type="EMBL" id="PWK85269.1"/>
    </source>
</evidence>